<keyword evidence="10" id="KW-0186">Copper</keyword>
<dbReference type="FunFam" id="2.60.120.230:FF:000001">
    <property type="entry name" value="Monooxygenase, DBH-like 1"/>
    <property type="match status" value="1"/>
</dbReference>
<keyword evidence="8" id="KW-1133">Transmembrane helix</keyword>
<evidence type="ECO:0000256" key="9">
    <source>
        <dbReference type="ARBA" id="ARBA00023002"/>
    </source>
</evidence>
<evidence type="ECO:0000256" key="4">
    <source>
        <dbReference type="ARBA" id="ARBA00022692"/>
    </source>
</evidence>
<evidence type="ECO:0000256" key="6">
    <source>
        <dbReference type="ARBA" id="ARBA00022729"/>
    </source>
</evidence>
<dbReference type="PRINTS" id="PR00767">
    <property type="entry name" value="DBMONOXGNASE"/>
</dbReference>
<dbReference type="GO" id="GO:0042421">
    <property type="term" value="P:norepinephrine biosynthetic process"/>
    <property type="evidence" value="ECO:0007669"/>
    <property type="project" value="TreeGrafter"/>
</dbReference>
<keyword evidence="17" id="KW-1185">Reference proteome</keyword>
<dbReference type="InterPro" id="IPR024548">
    <property type="entry name" value="Cu2_monoox_C"/>
</dbReference>
<dbReference type="GO" id="GO:0042420">
    <property type="term" value="P:dopamine catabolic process"/>
    <property type="evidence" value="ECO:0007669"/>
    <property type="project" value="TreeGrafter"/>
</dbReference>
<dbReference type="PANTHER" id="PTHR10157:SF28">
    <property type="entry name" value="DBH-LIKE MONOOXYGENASE PROTEIN 1"/>
    <property type="match status" value="1"/>
</dbReference>
<dbReference type="GO" id="GO:0005615">
    <property type="term" value="C:extracellular space"/>
    <property type="evidence" value="ECO:0007669"/>
    <property type="project" value="TreeGrafter"/>
</dbReference>
<keyword evidence="6" id="KW-0732">Signal</keyword>
<feature type="domain" description="DOMON" evidence="15">
    <location>
        <begin position="22"/>
        <end position="135"/>
    </location>
</feature>
<evidence type="ECO:0000256" key="1">
    <source>
        <dbReference type="ARBA" id="ARBA00001973"/>
    </source>
</evidence>
<dbReference type="InterPro" id="IPR036939">
    <property type="entry name" value="Cu2_ascorb_mOase_N_sf"/>
</dbReference>
<evidence type="ECO:0000256" key="3">
    <source>
        <dbReference type="ARBA" id="ARBA00010676"/>
    </source>
</evidence>
<evidence type="ECO:0000256" key="8">
    <source>
        <dbReference type="ARBA" id="ARBA00022989"/>
    </source>
</evidence>
<dbReference type="GO" id="GO:0030667">
    <property type="term" value="C:secretory granule membrane"/>
    <property type="evidence" value="ECO:0007669"/>
    <property type="project" value="TreeGrafter"/>
</dbReference>
<sequence>AGAGAGPALRSYPHSAVLDGEGAYRLRWGRRGSALAFRLEVRTRGYVGFGLSASGGMASADIVVGGVERGQPYLQDYFTDENRVLKKDPQQDYHLEYAMENSTHTILAFSRELHTCDTNDKSITESTVRVIWAYHHKDMGEAGQNYHGSNRGTKSLRLLNPEREEISSASLPYFDLTNKDVPVPDKDTTYWCQMFKIPIQHEKHHVTKVEPLIQKGHENLVHHILLYQCSSNLNDSVLDYGHECYHPNMPDSFLTCETVIFAWAIGGEGFTYPPHVGLSIGTAADPLFVLMEVHYDNPSYTEGLIDNSGLRLIYTPVLRKYDAGVIEAGLWVSLFHNIPPGMPEFVSEGHCTLECLEEALGAERPAGIQVFAVLLHAHLAGRAIRMRHFHNGEEQKLLAYDDEFDFNFQEFQYLKEERTILPGDNLITECHYSTVDRIRMTWGGLSTRNEMCLSYLLYYPRINLTRCASIPDIMEQLQFIGVKEIYRPVRTWPFIIKSPKQYKNLSFMDAMNKFKWSRSEGLSYNQLVLKLPVNVRCSKTDNAEWSIQGMTALPPEIERPYKTEPVICSSSSSSCLSCNLFLTLFVVHITASTIGNTGPLV</sequence>
<dbReference type="GO" id="GO:0006589">
    <property type="term" value="P:octopamine biosynthetic process"/>
    <property type="evidence" value="ECO:0007669"/>
    <property type="project" value="TreeGrafter"/>
</dbReference>
<feature type="non-terminal residue" evidence="16">
    <location>
        <position position="1"/>
    </location>
</feature>
<keyword evidence="11" id="KW-0503">Monooxygenase</keyword>
<comment type="cofactor">
    <cofactor evidence="1">
        <name>Cu(2+)</name>
        <dbReference type="ChEBI" id="CHEBI:29036"/>
    </cofactor>
</comment>
<dbReference type="GO" id="GO:0005507">
    <property type="term" value="F:copper ion binding"/>
    <property type="evidence" value="ECO:0007669"/>
    <property type="project" value="InterPro"/>
</dbReference>
<reference evidence="16 17" key="1">
    <citation type="submission" date="2019-09" db="EMBL/GenBank/DDBJ databases">
        <title>Bird 10,000 Genomes (B10K) Project - Family phase.</title>
        <authorList>
            <person name="Zhang G."/>
        </authorList>
    </citation>
    <scope>NUCLEOTIDE SEQUENCE [LARGE SCALE GENOMIC DNA]</scope>
    <source>
        <strain evidence="16">B10K-DU-030-03</strain>
    </source>
</reference>
<dbReference type="GO" id="GO:0005789">
    <property type="term" value="C:endoplasmic reticulum membrane"/>
    <property type="evidence" value="ECO:0007669"/>
    <property type="project" value="UniProtKB-SubCell"/>
</dbReference>
<keyword evidence="9" id="KW-0560">Oxidoreductase</keyword>
<keyword evidence="14" id="KW-0325">Glycoprotein</keyword>
<name>A0A7L3K142_9PASS</name>
<evidence type="ECO:0000256" key="11">
    <source>
        <dbReference type="ARBA" id="ARBA00023033"/>
    </source>
</evidence>
<dbReference type="AlphaFoldDB" id="A0A7L3K142"/>
<dbReference type="Pfam" id="PF01082">
    <property type="entry name" value="Cu2_monooxygen"/>
    <property type="match status" value="1"/>
</dbReference>
<evidence type="ECO:0000256" key="7">
    <source>
        <dbReference type="ARBA" id="ARBA00022824"/>
    </source>
</evidence>
<dbReference type="SMART" id="SM00664">
    <property type="entry name" value="DoH"/>
    <property type="match status" value="1"/>
</dbReference>
<accession>A0A7L3K142</accession>
<dbReference type="InterPro" id="IPR014784">
    <property type="entry name" value="Cu2_ascorb_mOase-like_C"/>
</dbReference>
<evidence type="ECO:0000256" key="13">
    <source>
        <dbReference type="ARBA" id="ARBA00023157"/>
    </source>
</evidence>
<dbReference type="Pfam" id="PF03351">
    <property type="entry name" value="DOMON"/>
    <property type="match status" value="1"/>
</dbReference>
<dbReference type="FunFam" id="2.60.120.310:FF:000002">
    <property type="entry name" value="DBH-like monooxygenase protein 1"/>
    <property type="match status" value="1"/>
</dbReference>
<evidence type="ECO:0000256" key="5">
    <source>
        <dbReference type="ARBA" id="ARBA00022723"/>
    </source>
</evidence>
<evidence type="ECO:0000313" key="16">
    <source>
        <dbReference type="EMBL" id="NXU35402.1"/>
    </source>
</evidence>
<dbReference type="PROSITE" id="PS50836">
    <property type="entry name" value="DOMON"/>
    <property type="match status" value="1"/>
</dbReference>
<protein>
    <submittedName>
        <fullName evidence="16">MOXD1 protein</fullName>
    </submittedName>
</protein>
<keyword evidence="5" id="KW-0479">Metal-binding</keyword>
<organism evidence="16 17">
    <name type="scientific">Drymodes brunneopygia</name>
    <dbReference type="NCBI Taxonomy" id="626378"/>
    <lineage>
        <taxon>Eukaryota</taxon>
        <taxon>Metazoa</taxon>
        <taxon>Chordata</taxon>
        <taxon>Craniata</taxon>
        <taxon>Vertebrata</taxon>
        <taxon>Euteleostomi</taxon>
        <taxon>Archelosauria</taxon>
        <taxon>Archosauria</taxon>
        <taxon>Dinosauria</taxon>
        <taxon>Saurischia</taxon>
        <taxon>Theropoda</taxon>
        <taxon>Coelurosauria</taxon>
        <taxon>Aves</taxon>
        <taxon>Neognathae</taxon>
        <taxon>Neoaves</taxon>
        <taxon>Telluraves</taxon>
        <taxon>Australaves</taxon>
        <taxon>Passeriformes</taxon>
        <taxon>Petroicidae</taxon>
        <taxon>Drymodes</taxon>
    </lineage>
</organism>
<evidence type="ECO:0000256" key="14">
    <source>
        <dbReference type="ARBA" id="ARBA00023180"/>
    </source>
</evidence>
<dbReference type="InterPro" id="IPR045266">
    <property type="entry name" value="DOH_DOMON"/>
</dbReference>
<evidence type="ECO:0000256" key="10">
    <source>
        <dbReference type="ARBA" id="ARBA00023008"/>
    </source>
</evidence>
<dbReference type="Gene3D" id="2.60.120.230">
    <property type="match status" value="1"/>
</dbReference>
<evidence type="ECO:0000259" key="15">
    <source>
        <dbReference type="PROSITE" id="PS50836"/>
    </source>
</evidence>
<dbReference type="InterPro" id="IPR005018">
    <property type="entry name" value="DOMON_domain"/>
</dbReference>
<evidence type="ECO:0000256" key="12">
    <source>
        <dbReference type="ARBA" id="ARBA00023136"/>
    </source>
</evidence>
<dbReference type="Gene3D" id="2.60.120.310">
    <property type="entry name" value="Copper type II, ascorbate-dependent monooxygenase, N-terminal domain"/>
    <property type="match status" value="1"/>
</dbReference>
<comment type="similarity">
    <text evidence="3">Belongs to the copper type II ascorbate-dependent monooxygenase family.</text>
</comment>
<dbReference type="InterPro" id="IPR000323">
    <property type="entry name" value="Cu2_ascorb_mOase_N"/>
</dbReference>
<dbReference type="InterPro" id="IPR028460">
    <property type="entry name" value="Tbh/DBH"/>
</dbReference>
<dbReference type="SUPFAM" id="SSF49742">
    <property type="entry name" value="PHM/PNGase F"/>
    <property type="match status" value="2"/>
</dbReference>
<keyword evidence="4" id="KW-0812">Transmembrane</keyword>
<dbReference type="InterPro" id="IPR008977">
    <property type="entry name" value="PHM/PNGase_F_dom_sf"/>
</dbReference>
<dbReference type="PANTHER" id="PTHR10157">
    <property type="entry name" value="DOPAMINE BETA HYDROXYLASE RELATED"/>
    <property type="match status" value="1"/>
</dbReference>
<keyword evidence="13" id="KW-1015">Disulfide bond</keyword>
<comment type="caution">
    <text evidence="16">The sequence shown here is derived from an EMBL/GenBank/DDBJ whole genome shotgun (WGS) entry which is preliminary data.</text>
</comment>
<evidence type="ECO:0000256" key="2">
    <source>
        <dbReference type="ARBA" id="ARBA00004115"/>
    </source>
</evidence>
<dbReference type="InterPro" id="IPR000945">
    <property type="entry name" value="DBH-like"/>
</dbReference>
<dbReference type="Pfam" id="PF03712">
    <property type="entry name" value="Cu2_monoox_C"/>
    <property type="match status" value="1"/>
</dbReference>
<comment type="subcellular location">
    <subcellularLocation>
        <location evidence="2">Endoplasmic reticulum membrane</location>
        <topology evidence="2">Single-pass type I membrane protein</topology>
    </subcellularLocation>
</comment>
<dbReference type="CDD" id="cd09631">
    <property type="entry name" value="DOMON_DOH"/>
    <property type="match status" value="1"/>
</dbReference>
<keyword evidence="12" id="KW-0472">Membrane</keyword>
<dbReference type="EMBL" id="VZTZ01007963">
    <property type="protein sequence ID" value="NXU35402.1"/>
    <property type="molecule type" value="Genomic_DNA"/>
</dbReference>
<dbReference type="GO" id="GO:0004500">
    <property type="term" value="F:dopamine beta-monooxygenase activity"/>
    <property type="evidence" value="ECO:0007669"/>
    <property type="project" value="InterPro"/>
</dbReference>
<dbReference type="OrthoDB" id="10003276at2759"/>
<evidence type="ECO:0000313" key="17">
    <source>
        <dbReference type="Proteomes" id="UP000525319"/>
    </source>
</evidence>
<gene>
    <name evidence="16" type="primary">Moxd1</name>
    <name evidence="16" type="ORF">DRYBRU_R01812</name>
</gene>
<keyword evidence="7" id="KW-0256">Endoplasmic reticulum</keyword>
<feature type="non-terminal residue" evidence="16">
    <location>
        <position position="601"/>
    </location>
</feature>
<dbReference type="Proteomes" id="UP000525319">
    <property type="component" value="Unassembled WGS sequence"/>
</dbReference>
<proteinExistence type="inferred from homology"/>